<gene>
    <name evidence="1" type="ORF">HNP32_002612</name>
</gene>
<comment type="caution">
    <text evidence="1">The sequence shown here is derived from an EMBL/GenBank/DDBJ whole genome shotgun (WGS) entry which is preliminary data.</text>
</comment>
<sequence length="59" mass="6562">MIVLSAGCASLASLMREAERCAGRETKRAPVENDRRPRLVSINDGDQRAVWVSPARHTR</sequence>
<organism evidence="1 2">
    <name type="scientific">Brevundimonas bullata</name>
    <dbReference type="NCBI Taxonomy" id="13160"/>
    <lineage>
        <taxon>Bacteria</taxon>
        <taxon>Pseudomonadati</taxon>
        <taxon>Pseudomonadota</taxon>
        <taxon>Alphaproteobacteria</taxon>
        <taxon>Caulobacterales</taxon>
        <taxon>Caulobacteraceae</taxon>
        <taxon>Brevundimonas</taxon>
    </lineage>
</organism>
<dbReference type="Proteomes" id="UP000539957">
    <property type="component" value="Unassembled WGS sequence"/>
</dbReference>
<accession>A0A7W7N3Y0</accession>
<evidence type="ECO:0000313" key="2">
    <source>
        <dbReference type="Proteomes" id="UP000539957"/>
    </source>
</evidence>
<keyword evidence="2" id="KW-1185">Reference proteome</keyword>
<reference evidence="1 2" key="1">
    <citation type="submission" date="2020-08" db="EMBL/GenBank/DDBJ databases">
        <title>Functional genomics of gut bacteria from endangered species of beetles.</title>
        <authorList>
            <person name="Carlos-Shanley C."/>
        </authorList>
    </citation>
    <scope>NUCLEOTIDE SEQUENCE [LARGE SCALE GENOMIC DNA]</scope>
    <source>
        <strain evidence="1 2">S00123</strain>
    </source>
</reference>
<evidence type="ECO:0000313" key="1">
    <source>
        <dbReference type="EMBL" id="MBB4798858.1"/>
    </source>
</evidence>
<dbReference type="AlphaFoldDB" id="A0A7W7N3Y0"/>
<name>A0A7W7N3Y0_9CAUL</name>
<protein>
    <submittedName>
        <fullName evidence="1">Uncharacterized protein</fullName>
    </submittedName>
</protein>
<proteinExistence type="predicted"/>
<dbReference type="EMBL" id="JACHKY010000004">
    <property type="protein sequence ID" value="MBB4798858.1"/>
    <property type="molecule type" value="Genomic_DNA"/>
</dbReference>